<organism evidence="1 2">
    <name type="scientific">Morella rubra</name>
    <name type="common">Chinese bayberry</name>
    <dbReference type="NCBI Taxonomy" id="262757"/>
    <lineage>
        <taxon>Eukaryota</taxon>
        <taxon>Viridiplantae</taxon>
        <taxon>Streptophyta</taxon>
        <taxon>Embryophyta</taxon>
        <taxon>Tracheophyta</taxon>
        <taxon>Spermatophyta</taxon>
        <taxon>Magnoliopsida</taxon>
        <taxon>eudicotyledons</taxon>
        <taxon>Gunneridae</taxon>
        <taxon>Pentapetalae</taxon>
        <taxon>rosids</taxon>
        <taxon>fabids</taxon>
        <taxon>Fagales</taxon>
        <taxon>Myricaceae</taxon>
        <taxon>Morella</taxon>
    </lineage>
</organism>
<comment type="caution">
    <text evidence="1">The sequence shown here is derived from an EMBL/GenBank/DDBJ whole genome shotgun (WGS) entry which is preliminary data.</text>
</comment>
<protein>
    <submittedName>
        <fullName evidence="1">Uncharacterized protein</fullName>
    </submittedName>
</protein>
<dbReference type="AlphaFoldDB" id="A0A6A1V0Z7"/>
<dbReference type="EMBL" id="RXIC02000025">
    <property type="protein sequence ID" value="KAB1206339.1"/>
    <property type="molecule type" value="Genomic_DNA"/>
</dbReference>
<name>A0A6A1V0Z7_9ROSI</name>
<sequence length="92" mass="10437">MLQPSRSMSGKRDCASISFVQPLSKHSKGKSQVEERESALEKFTDIIGRLNDIMNEWLAFKKDKATKATCTRLDDDFLSDTYSMCVVTVKEL</sequence>
<evidence type="ECO:0000313" key="1">
    <source>
        <dbReference type="EMBL" id="KAB1206339.1"/>
    </source>
</evidence>
<proteinExistence type="predicted"/>
<dbReference type="Proteomes" id="UP000516437">
    <property type="component" value="Chromosome 7"/>
</dbReference>
<evidence type="ECO:0000313" key="2">
    <source>
        <dbReference type="Proteomes" id="UP000516437"/>
    </source>
</evidence>
<accession>A0A6A1V0Z7</accession>
<reference evidence="1 2" key="1">
    <citation type="journal article" date="2019" name="Plant Biotechnol. J.">
        <title>The red bayberry genome and genetic basis of sex determination.</title>
        <authorList>
            <person name="Jia H.M."/>
            <person name="Jia H.J."/>
            <person name="Cai Q.L."/>
            <person name="Wang Y."/>
            <person name="Zhao H.B."/>
            <person name="Yang W.F."/>
            <person name="Wang G.Y."/>
            <person name="Li Y.H."/>
            <person name="Zhan D.L."/>
            <person name="Shen Y.T."/>
            <person name="Niu Q.F."/>
            <person name="Chang L."/>
            <person name="Qiu J."/>
            <person name="Zhao L."/>
            <person name="Xie H.B."/>
            <person name="Fu W.Y."/>
            <person name="Jin J."/>
            <person name="Li X.W."/>
            <person name="Jiao Y."/>
            <person name="Zhou C.C."/>
            <person name="Tu T."/>
            <person name="Chai C.Y."/>
            <person name="Gao J.L."/>
            <person name="Fan L.J."/>
            <person name="van de Weg E."/>
            <person name="Wang J.Y."/>
            <person name="Gao Z.S."/>
        </authorList>
    </citation>
    <scope>NUCLEOTIDE SEQUENCE [LARGE SCALE GENOMIC DNA]</scope>
    <source>
        <tissue evidence="1">Leaves</tissue>
    </source>
</reference>
<keyword evidence="2" id="KW-1185">Reference proteome</keyword>
<gene>
    <name evidence="1" type="ORF">CJ030_MR7G025643</name>
</gene>